<sequence>MKIINNLLIGTVLLLTLSIALMTNLSGIPVPAPLPEFLPSASPDTKPSAIPDRVFLTMTEQPDRSVMVHWRSSTEVNTSKIQVLPADSQSDQPQEKLAVSHLMNHASYQSVHHHAQMTGLTPDSQYRYRVGDGQQWSEWFSFTTATTQPEPFTFTFFGDVQEGLQDLWPEMLRQAQTSAPESRFNLFVGDLIDHSQDDREWQAFFAADRTAFARSPIAVTPGNHEYDGETQEREWAAHFRFPANGPEGSKTQDNSSYYFDYQGVRFISVNTNVFRGLTLKDTLTQRSWLKGLLKNNPNPWTIVFQHVPVETSIKGEKDSLELKLLYAPLYKQYSVDLVLQGDDHTYARGQITDDSNRLNGPVYITANSGSKTQEVEAEWATVTAENTPLFQVISIEGDTLRYESKTVSGDRYDAFELRKQGAEVVISDPAIKQPQR</sequence>
<accession>A0ABV2SKR5</accession>
<reference evidence="4 5" key="1">
    <citation type="submission" date="2024-06" db="EMBL/GenBank/DDBJ databases">
        <title>Genomic Encyclopedia of Type Strains, Phase V (KMG-V): Genome sequencing to study the core and pangenomes of soil and plant-associated prokaryotes.</title>
        <authorList>
            <person name="Whitman W."/>
        </authorList>
    </citation>
    <scope>NUCLEOTIDE SEQUENCE [LARGE SCALE GENOMIC DNA]</scope>
    <source>
        <strain evidence="4 5">NE40</strain>
    </source>
</reference>
<feature type="domain" description="Purple acid phosphatase N-terminal" evidence="3">
    <location>
        <begin position="51"/>
        <end position="144"/>
    </location>
</feature>
<evidence type="ECO:0008006" key="6">
    <source>
        <dbReference type="Google" id="ProtNLM"/>
    </source>
</evidence>
<dbReference type="InterPro" id="IPR008963">
    <property type="entry name" value="Purple_acid_Pase-like_N"/>
</dbReference>
<evidence type="ECO:0000259" key="2">
    <source>
        <dbReference type="Pfam" id="PF00149"/>
    </source>
</evidence>
<dbReference type="RefSeq" id="WP_354008459.1">
    <property type="nucleotide sequence ID" value="NZ_JBEWTA010000001.1"/>
</dbReference>
<dbReference type="EMBL" id="JBEWTB010000002">
    <property type="protein sequence ID" value="MET4758367.1"/>
    <property type="molecule type" value="Genomic_DNA"/>
</dbReference>
<evidence type="ECO:0000313" key="4">
    <source>
        <dbReference type="EMBL" id="MET4758367.1"/>
    </source>
</evidence>
<dbReference type="Gene3D" id="2.60.40.380">
    <property type="entry name" value="Purple acid phosphatase-like, N-terminal"/>
    <property type="match status" value="1"/>
</dbReference>
<keyword evidence="5" id="KW-1185">Reference proteome</keyword>
<evidence type="ECO:0000259" key="3">
    <source>
        <dbReference type="Pfam" id="PF16656"/>
    </source>
</evidence>
<dbReference type="SUPFAM" id="SSF56300">
    <property type="entry name" value="Metallo-dependent phosphatases"/>
    <property type="match status" value="1"/>
</dbReference>
<dbReference type="CDD" id="cd00063">
    <property type="entry name" value="FN3"/>
    <property type="match status" value="1"/>
</dbReference>
<keyword evidence="1" id="KW-0732">Signal</keyword>
<dbReference type="InterPro" id="IPR003961">
    <property type="entry name" value="FN3_dom"/>
</dbReference>
<dbReference type="PANTHER" id="PTHR45867:SF3">
    <property type="entry name" value="ACID PHOSPHATASE TYPE 7"/>
    <property type="match status" value="1"/>
</dbReference>
<dbReference type="Gene3D" id="3.60.21.10">
    <property type="match status" value="1"/>
</dbReference>
<protein>
    <recommendedName>
        <fullName evidence="6">Metallophosphoesterase</fullName>
    </recommendedName>
</protein>
<dbReference type="InterPro" id="IPR015914">
    <property type="entry name" value="PAPs_N"/>
</dbReference>
<evidence type="ECO:0000313" key="5">
    <source>
        <dbReference type="Proteomes" id="UP001549366"/>
    </source>
</evidence>
<dbReference type="InterPro" id="IPR004843">
    <property type="entry name" value="Calcineurin-like_PHP"/>
</dbReference>
<organism evidence="4 5">
    <name type="scientific">Endozoicomonas lisbonensis</name>
    <dbReference type="NCBI Taxonomy" id="3120522"/>
    <lineage>
        <taxon>Bacteria</taxon>
        <taxon>Pseudomonadati</taxon>
        <taxon>Pseudomonadota</taxon>
        <taxon>Gammaproteobacteria</taxon>
        <taxon>Oceanospirillales</taxon>
        <taxon>Endozoicomonadaceae</taxon>
        <taxon>Endozoicomonas</taxon>
    </lineage>
</organism>
<dbReference type="SUPFAM" id="SSF49363">
    <property type="entry name" value="Purple acid phosphatase, N-terminal domain"/>
    <property type="match status" value="1"/>
</dbReference>
<dbReference type="Pfam" id="PF00149">
    <property type="entry name" value="Metallophos"/>
    <property type="match status" value="1"/>
</dbReference>
<dbReference type="InterPro" id="IPR029052">
    <property type="entry name" value="Metallo-depent_PP-like"/>
</dbReference>
<comment type="caution">
    <text evidence="4">The sequence shown here is derived from an EMBL/GenBank/DDBJ whole genome shotgun (WGS) entry which is preliminary data.</text>
</comment>
<dbReference type="PANTHER" id="PTHR45867">
    <property type="entry name" value="PURPLE ACID PHOSPHATASE"/>
    <property type="match status" value="1"/>
</dbReference>
<gene>
    <name evidence="4" type="ORF">V5J35_003559</name>
</gene>
<proteinExistence type="predicted"/>
<feature type="domain" description="Calcineurin-like phosphoesterase" evidence="2">
    <location>
        <begin position="153"/>
        <end position="346"/>
    </location>
</feature>
<name>A0ABV2SKR5_9GAMM</name>
<dbReference type="Proteomes" id="UP001549366">
    <property type="component" value="Unassembled WGS sequence"/>
</dbReference>
<dbReference type="Pfam" id="PF16656">
    <property type="entry name" value="Pur_ac_phosph_N"/>
    <property type="match status" value="1"/>
</dbReference>
<evidence type="ECO:0000256" key="1">
    <source>
        <dbReference type="ARBA" id="ARBA00022729"/>
    </source>
</evidence>